<dbReference type="GO" id="GO:0008320">
    <property type="term" value="F:protein transmembrane transporter activity"/>
    <property type="evidence" value="ECO:0007669"/>
    <property type="project" value="TreeGrafter"/>
</dbReference>
<organism evidence="5">
    <name type="scientific">Daphnia magna</name>
    <dbReference type="NCBI Taxonomy" id="35525"/>
    <lineage>
        <taxon>Eukaryota</taxon>
        <taxon>Metazoa</taxon>
        <taxon>Ecdysozoa</taxon>
        <taxon>Arthropoda</taxon>
        <taxon>Crustacea</taxon>
        <taxon>Branchiopoda</taxon>
        <taxon>Diplostraca</taxon>
        <taxon>Cladocera</taxon>
        <taxon>Anomopoda</taxon>
        <taxon>Daphniidae</taxon>
        <taxon>Daphnia</taxon>
    </lineage>
</organism>
<dbReference type="AlphaFoldDB" id="A0A4Y7MFD9"/>
<accession>A0A4Y7MFD9</accession>
<evidence type="ECO:0000256" key="2">
    <source>
        <dbReference type="ARBA" id="ARBA00022692"/>
    </source>
</evidence>
<dbReference type="PANTHER" id="PTHR15371:SF0">
    <property type="entry name" value="SD19278P"/>
    <property type="match status" value="1"/>
</dbReference>
<evidence type="ECO:0000256" key="1">
    <source>
        <dbReference type="ARBA" id="ARBA00004141"/>
    </source>
</evidence>
<evidence type="ECO:0000256" key="3">
    <source>
        <dbReference type="ARBA" id="ARBA00022989"/>
    </source>
</evidence>
<reference evidence="5" key="1">
    <citation type="submission" date="2018-08" db="EMBL/GenBank/DDBJ databases">
        <authorList>
            <person name="Cornetti L."/>
        </authorList>
    </citation>
    <scope>NUCLEOTIDE SEQUENCE</scope>
    <source>
        <strain evidence="5">CH-H-1</strain>
    </source>
</reference>
<keyword evidence="2" id="KW-0812">Transmembrane</keyword>
<dbReference type="EMBL" id="LR010798">
    <property type="protein sequence ID" value="SVE80417.1"/>
    <property type="molecule type" value="mRNA"/>
</dbReference>
<dbReference type="PANTHER" id="PTHR15371">
    <property type="entry name" value="TIM23"/>
    <property type="match status" value="1"/>
</dbReference>
<evidence type="ECO:0000313" key="5">
    <source>
        <dbReference type="EMBL" id="SVE80417.1"/>
    </source>
</evidence>
<proteinExistence type="evidence at transcript level"/>
<dbReference type="GO" id="GO:0005744">
    <property type="term" value="C:TIM23 mitochondrial import inner membrane translocase complex"/>
    <property type="evidence" value="ECO:0007669"/>
    <property type="project" value="TreeGrafter"/>
</dbReference>
<comment type="subcellular location">
    <subcellularLocation>
        <location evidence="1">Membrane</location>
        <topology evidence="1">Multi-pass membrane protein</topology>
    </subcellularLocation>
</comment>
<protein>
    <submittedName>
        <fullName evidence="5">EOG090X0ESA</fullName>
    </submittedName>
</protein>
<sequence length="217" mass="23143">MIRPIKPEVVELIAQAISDYSTAEFIDIIASENDSALDRWSQQMTLRNLAPLSPYLNFDPSYLKSSQPEFIFPEGASRHRGRFELAFSTIGGMCMIGGAVGGVSGLVQGIKDTSAAGHTGKLRRTQLINYIMKQGAGSANTLGVVAVMYSAFGVGLSWLRDTEDEINTLAAASATGLLYKSTSGLKSCLKGGASGLALALVYCAFTSREKITNWTSS</sequence>
<dbReference type="InterPro" id="IPR045238">
    <property type="entry name" value="Tim23-like"/>
</dbReference>
<dbReference type="OrthoDB" id="159299at2759"/>
<name>A0A4Y7MFD9_9CRUS</name>
<evidence type="ECO:0000256" key="4">
    <source>
        <dbReference type="ARBA" id="ARBA00023136"/>
    </source>
</evidence>
<gene>
    <name evidence="5" type="primary">EOG090X0ESA</name>
</gene>
<keyword evidence="4" id="KW-0472">Membrane</keyword>
<keyword evidence="3" id="KW-1133">Transmembrane helix</keyword>
<dbReference type="GO" id="GO:0030150">
    <property type="term" value="P:protein import into mitochondrial matrix"/>
    <property type="evidence" value="ECO:0007669"/>
    <property type="project" value="TreeGrafter"/>
</dbReference>
<dbReference type="Pfam" id="PF02466">
    <property type="entry name" value="Tim17"/>
    <property type="match status" value="1"/>
</dbReference>